<gene>
    <name evidence="1" type="ORF">NHP190003_00780</name>
</gene>
<dbReference type="Proteomes" id="UP000826775">
    <property type="component" value="Chromosome"/>
</dbReference>
<reference evidence="1 2" key="1">
    <citation type="submission" date="2021-07" db="EMBL/GenBank/DDBJ databases">
        <title>Novel Helicobacter sp. Isolated from a dog.</title>
        <authorList>
            <person name="Rimbara E."/>
            <person name="Suzuki M."/>
        </authorList>
    </citation>
    <scope>NUCLEOTIDE SEQUENCE [LARGE SCALE GENOMIC DNA]</scope>
    <source>
        <strain evidence="2">NHP19-003</strain>
    </source>
</reference>
<proteinExistence type="predicted"/>
<dbReference type="EMBL" id="AP024814">
    <property type="protein sequence ID" value="BCZ16796.1"/>
    <property type="molecule type" value="Genomic_DNA"/>
</dbReference>
<evidence type="ECO:0008006" key="3">
    <source>
        <dbReference type="Google" id="ProtNLM"/>
    </source>
</evidence>
<keyword evidence="2" id="KW-1185">Reference proteome</keyword>
<name>A0ABM7S8S4_9HELI</name>
<protein>
    <recommendedName>
        <fullName evidence="3">Polysaccharide deacetylase</fullName>
    </recommendedName>
</protein>
<dbReference type="InterPro" id="IPR011330">
    <property type="entry name" value="Glyco_hydro/deAcase_b/a-brl"/>
</dbReference>
<organism evidence="1 2">
    <name type="scientific">Helicobacter gastrocanis</name>
    <dbReference type="NCBI Taxonomy" id="2849641"/>
    <lineage>
        <taxon>Bacteria</taxon>
        <taxon>Pseudomonadati</taxon>
        <taxon>Campylobacterota</taxon>
        <taxon>Epsilonproteobacteria</taxon>
        <taxon>Campylobacterales</taxon>
        <taxon>Helicobacteraceae</taxon>
        <taxon>Helicobacter</taxon>
    </lineage>
</organism>
<evidence type="ECO:0000313" key="2">
    <source>
        <dbReference type="Proteomes" id="UP000826775"/>
    </source>
</evidence>
<sequence length="93" mass="10473">MLEEIKTGNALLKELLGVEVKHFAYPFGRVGDAGLREVEAIKALGLRSAVTTRRGTLFNAHKDSLACLPRIMLTQNMPLHGIWRIREHRVARL</sequence>
<accession>A0ABM7S8S4</accession>
<dbReference type="RefSeq" id="WP_221279608.1">
    <property type="nucleotide sequence ID" value="NZ_AP024814.1"/>
</dbReference>
<dbReference type="SUPFAM" id="SSF88713">
    <property type="entry name" value="Glycoside hydrolase/deacetylase"/>
    <property type="match status" value="1"/>
</dbReference>
<dbReference type="Gene3D" id="3.20.20.370">
    <property type="entry name" value="Glycoside hydrolase/deacetylase"/>
    <property type="match status" value="1"/>
</dbReference>
<evidence type="ECO:0000313" key="1">
    <source>
        <dbReference type="EMBL" id="BCZ16796.1"/>
    </source>
</evidence>